<dbReference type="EMBL" id="OZ035823">
    <property type="protein sequence ID" value="CAL1568602.1"/>
    <property type="molecule type" value="Genomic_DNA"/>
</dbReference>
<feature type="domain" description="C3H1-type" evidence="6">
    <location>
        <begin position="195"/>
        <end position="222"/>
    </location>
</feature>
<evidence type="ECO:0000259" key="6">
    <source>
        <dbReference type="PROSITE" id="PS50103"/>
    </source>
</evidence>
<sequence length="520" mass="59380">MRRNAAEVVLACDRRRGCIFSHEILSSYNEKILTEFGLETLTRAQLCLLLLQSNINLLPAICFNYNNHHGCQDSCQRLHICQKFLSHDCSCFRTHDFMSAQPLKVLQDKKIPACLFTSLKSIYANKEALRLAEQSGNSRNKGNTDKAAVIENVMEGHGRKGENTGARGARGGRGKNIKSGGMQAAGNKVDRKDNSNKTEICMYFIKGHCKHEDRCFKAHSKMPYVWEMNKDGVWSPLEENERIEQSFCEPGNIYSTTYPPVYFDTMKCGGNDVRRLSTINSVQEPNFIHTTDWLWYWEDNSGKWLQYGANTSEHQITSVTSRHLEEMYLKNGTAVIQFKAGNQSYELSFQDMIQTNIQYGTKRVVRRRPKFVSAVEARTKRKLITNPTGVPEYWDKTQVSTTEHRCIDLQPSHAEYKEIQNLFSQTMKGFDILKIERIQNQSVWEAFQLQKNHMKNKNKGQASMGQFMVKEVILLVMPSTPTATLGALMSAPCLCLEFWSESTPEVTLTTKDLPPKMEAM</sequence>
<comment type="subcellular location">
    <subcellularLocation>
        <location evidence="1">Nucleus</location>
    </subcellularLocation>
</comment>
<evidence type="ECO:0000259" key="8">
    <source>
        <dbReference type="PROSITE" id="PS51059"/>
    </source>
</evidence>
<dbReference type="PROSITE" id="PS51059">
    <property type="entry name" value="PARP_CATALYTIC"/>
    <property type="match status" value="1"/>
</dbReference>
<dbReference type="PROSITE" id="PS50103">
    <property type="entry name" value="ZF_C3H1"/>
    <property type="match status" value="1"/>
</dbReference>
<dbReference type="Pfam" id="PF02825">
    <property type="entry name" value="WWE"/>
    <property type="match status" value="1"/>
</dbReference>
<dbReference type="InterPro" id="IPR004170">
    <property type="entry name" value="WWE_dom"/>
</dbReference>
<dbReference type="GO" id="GO:0008270">
    <property type="term" value="F:zinc ion binding"/>
    <property type="evidence" value="ECO:0007669"/>
    <property type="project" value="UniProtKB-KW"/>
</dbReference>
<evidence type="ECO:0000313" key="9">
    <source>
        <dbReference type="EMBL" id="CAL1568602.1"/>
    </source>
</evidence>
<evidence type="ECO:0000256" key="3">
    <source>
        <dbReference type="ARBA" id="ARBA00024347"/>
    </source>
</evidence>
<dbReference type="PANTHER" id="PTHR45740:SF15">
    <property type="entry name" value="ZINC FINGER CCCH TYPE DOMAIN CONTAINING 1-LIKE"/>
    <property type="match status" value="1"/>
</dbReference>
<dbReference type="Gene3D" id="4.10.1000.10">
    <property type="entry name" value="Zinc finger, CCCH-type"/>
    <property type="match status" value="1"/>
</dbReference>
<evidence type="ECO:0000256" key="1">
    <source>
        <dbReference type="ARBA" id="ARBA00004123"/>
    </source>
</evidence>
<evidence type="ECO:0000256" key="2">
    <source>
        <dbReference type="ARBA" id="ARBA00023242"/>
    </source>
</evidence>
<keyword evidence="4" id="KW-0863">Zinc-finger</keyword>
<feature type="domain" description="WWE" evidence="7">
    <location>
        <begin position="281"/>
        <end position="367"/>
    </location>
</feature>
<keyword evidence="4" id="KW-0479">Metal-binding</keyword>
<protein>
    <submittedName>
        <fullName evidence="9">Uncharacterized protein</fullName>
    </submittedName>
</protein>
<keyword evidence="10" id="KW-1185">Reference proteome</keyword>
<comment type="similarity">
    <text evidence="3">Belongs to the ARTD/PARP family.</text>
</comment>
<dbReference type="GO" id="GO:0005634">
    <property type="term" value="C:nucleus"/>
    <property type="evidence" value="ECO:0007669"/>
    <property type="project" value="UniProtKB-SubCell"/>
</dbReference>
<evidence type="ECO:0000256" key="4">
    <source>
        <dbReference type="PROSITE-ProRule" id="PRU00723"/>
    </source>
</evidence>
<evidence type="ECO:0000259" key="7">
    <source>
        <dbReference type="PROSITE" id="PS50918"/>
    </source>
</evidence>
<dbReference type="PROSITE" id="PS50918">
    <property type="entry name" value="WWE"/>
    <property type="match status" value="1"/>
</dbReference>
<feature type="zinc finger region" description="C3H1-type" evidence="4">
    <location>
        <begin position="195"/>
        <end position="222"/>
    </location>
</feature>
<feature type="region of interest" description="Disordered" evidence="5">
    <location>
        <begin position="157"/>
        <end position="191"/>
    </location>
</feature>
<organism evidence="9 10">
    <name type="scientific">Knipowitschia caucasica</name>
    <name type="common">Caucasian dwarf goby</name>
    <name type="synonym">Pomatoschistus caucasicus</name>
    <dbReference type="NCBI Taxonomy" id="637954"/>
    <lineage>
        <taxon>Eukaryota</taxon>
        <taxon>Metazoa</taxon>
        <taxon>Chordata</taxon>
        <taxon>Craniata</taxon>
        <taxon>Vertebrata</taxon>
        <taxon>Euteleostomi</taxon>
        <taxon>Actinopterygii</taxon>
        <taxon>Neopterygii</taxon>
        <taxon>Teleostei</taxon>
        <taxon>Neoteleostei</taxon>
        <taxon>Acanthomorphata</taxon>
        <taxon>Gobiaria</taxon>
        <taxon>Gobiiformes</taxon>
        <taxon>Gobioidei</taxon>
        <taxon>Gobiidae</taxon>
        <taxon>Gobiinae</taxon>
        <taxon>Knipowitschia</taxon>
    </lineage>
</organism>
<dbReference type="InterPro" id="IPR000571">
    <property type="entry name" value="Znf_CCCH"/>
</dbReference>
<keyword evidence="2" id="KW-0539">Nucleus</keyword>
<accession>A0AAV2IY97</accession>
<dbReference type="GO" id="GO:1990404">
    <property type="term" value="F:NAD+-protein mono-ADP-ribosyltransferase activity"/>
    <property type="evidence" value="ECO:0007669"/>
    <property type="project" value="TreeGrafter"/>
</dbReference>
<dbReference type="SMART" id="SM00356">
    <property type="entry name" value="ZnF_C3H1"/>
    <property type="match status" value="1"/>
</dbReference>
<dbReference type="InterPro" id="IPR037197">
    <property type="entry name" value="WWE_dom_sf"/>
</dbReference>
<dbReference type="Pfam" id="PF23466">
    <property type="entry name" value="WWE_4"/>
    <property type="match status" value="1"/>
</dbReference>
<dbReference type="GO" id="GO:0003950">
    <property type="term" value="F:NAD+ poly-ADP-ribosyltransferase activity"/>
    <property type="evidence" value="ECO:0007669"/>
    <property type="project" value="InterPro"/>
</dbReference>
<gene>
    <name evidence="9" type="ORF">KC01_LOCUS1184</name>
</gene>
<dbReference type="AlphaFoldDB" id="A0AAV2IY97"/>
<keyword evidence="4" id="KW-0862">Zinc</keyword>
<evidence type="ECO:0000256" key="5">
    <source>
        <dbReference type="SAM" id="MobiDB-lite"/>
    </source>
</evidence>
<dbReference type="Gene3D" id="3.30.720.50">
    <property type="match status" value="1"/>
</dbReference>
<name>A0AAV2IY97_KNICA</name>
<dbReference type="Proteomes" id="UP001497482">
    <property type="component" value="Chromosome 1"/>
</dbReference>
<dbReference type="PANTHER" id="PTHR45740">
    <property type="entry name" value="POLY [ADP-RIBOSE] POLYMERASE"/>
    <property type="match status" value="1"/>
</dbReference>
<dbReference type="SUPFAM" id="SSF56399">
    <property type="entry name" value="ADP-ribosylation"/>
    <property type="match status" value="1"/>
</dbReference>
<dbReference type="InterPro" id="IPR012317">
    <property type="entry name" value="Poly(ADP-ribose)pol_cat_dom"/>
</dbReference>
<dbReference type="Gene3D" id="3.90.228.10">
    <property type="match status" value="1"/>
</dbReference>
<proteinExistence type="inferred from homology"/>
<reference evidence="9 10" key="1">
    <citation type="submission" date="2024-04" db="EMBL/GenBank/DDBJ databases">
        <authorList>
            <person name="Waldvogel A.-M."/>
            <person name="Schoenle A."/>
        </authorList>
    </citation>
    <scope>NUCLEOTIDE SEQUENCE [LARGE SCALE GENOMIC DNA]</scope>
</reference>
<feature type="domain" description="PARP catalytic" evidence="8">
    <location>
        <begin position="390"/>
        <end position="520"/>
    </location>
</feature>
<dbReference type="InterPro" id="IPR051712">
    <property type="entry name" value="ARTD-AVP"/>
</dbReference>
<dbReference type="SUPFAM" id="SSF117839">
    <property type="entry name" value="WWE domain"/>
    <property type="match status" value="1"/>
</dbReference>
<evidence type="ECO:0000313" key="10">
    <source>
        <dbReference type="Proteomes" id="UP001497482"/>
    </source>
</evidence>